<comment type="similarity">
    <text evidence="3">Belongs to the FdhD family.</text>
</comment>
<comment type="caution">
    <text evidence="4">The sequence shown here is derived from an EMBL/GenBank/DDBJ whole genome shotgun (WGS) entry which is preliminary data.</text>
</comment>
<comment type="caution">
    <text evidence="3">Lacks conserved residue(s) required for the propagation of feature annotation.</text>
</comment>
<evidence type="ECO:0000313" key="4">
    <source>
        <dbReference type="EMBL" id="GAC31610.1"/>
    </source>
</evidence>
<comment type="subcellular location">
    <subcellularLocation>
        <location evidence="3">Cytoplasm</location>
    </subcellularLocation>
</comment>
<gene>
    <name evidence="3 4" type="primary">fdhD</name>
    <name evidence="4" type="ORF">GPLA_0694</name>
</gene>
<dbReference type="EMBL" id="BAER01000017">
    <property type="protein sequence ID" value="GAC31610.1"/>
    <property type="molecule type" value="Genomic_DNA"/>
</dbReference>
<dbReference type="PANTHER" id="PTHR30592">
    <property type="entry name" value="FORMATE DEHYDROGENASE"/>
    <property type="match status" value="1"/>
</dbReference>
<evidence type="ECO:0000256" key="1">
    <source>
        <dbReference type="ARBA" id="ARBA00022490"/>
    </source>
</evidence>
<protein>
    <recommendedName>
        <fullName evidence="3">Sulfur carrier protein FdhD</fullName>
    </recommendedName>
</protein>
<dbReference type="GO" id="GO:0097163">
    <property type="term" value="F:sulfur carrier activity"/>
    <property type="evidence" value="ECO:0007669"/>
    <property type="project" value="UniProtKB-UniRule"/>
</dbReference>
<accession>K7A834</accession>
<dbReference type="STRING" id="1129793.GPLA_0694"/>
<dbReference type="AlphaFoldDB" id="K7A834"/>
<evidence type="ECO:0000256" key="2">
    <source>
        <dbReference type="ARBA" id="ARBA00023150"/>
    </source>
</evidence>
<evidence type="ECO:0000313" key="5">
    <source>
        <dbReference type="Proteomes" id="UP000006322"/>
    </source>
</evidence>
<dbReference type="GO" id="GO:0016783">
    <property type="term" value="F:sulfurtransferase activity"/>
    <property type="evidence" value="ECO:0007669"/>
    <property type="project" value="InterPro"/>
</dbReference>
<dbReference type="HAMAP" id="MF_00187">
    <property type="entry name" value="FdhD"/>
    <property type="match status" value="1"/>
</dbReference>
<dbReference type="RefSeq" id="WP_007103414.1">
    <property type="nucleotide sequence ID" value="NZ_BAER01000017.1"/>
</dbReference>
<comment type="function">
    <text evidence="3">Required for formate dehydrogenase (FDH) activity. Acts as a sulfur carrier protein that transfers sulfur from IscS to the molybdenum cofactor prior to its insertion into FDH.</text>
</comment>
<dbReference type="Gene3D" id="3.10.20.10">
    <property type="match status" value="1"/>
</dbReference>
<feature type="active site" description="Cysteine persulfide intermediate" evidence="3">
    <location>
        <position position="121"/>
    </location>
</feature>
<keyword evidence="2 3" id="KW-0501">Molybdenum cofactor biosynthesis</keyword>
<dbReference type="InterPro" id="IPR016193">
    <property type="entry name" value="Cytidine_deaminase-like"/>
</dbReference>
<proteinExistence type="inferred from homology"/>
<sequence>MASTQNGDTGQIIKLDDQVVSEEPLEIWLKHPLRNGAKASLLLTTMRSPGDDIALVRGWLHTSGLIENGADIHSITHTGSQRLKSNDGNQVLISLHPQAHFDFDSPKNSASRHIDYVNSGCGVCGQRSIDVLLDKLPRAAYVSGNTLSVPSILALSEALRQKQTAFLTTGGSHGAGLFSLEASPEALPKATTGSELASHLLDVREDIGRHNAFDKLIGAHLPALLADSKREYGVVLSSRISFDLVQKAAMANVRFVLAMGAPSSLAIELAQEYDICLVGFIHHKRVNVYTCAKRITRR</sequence>
<dbReference type="GO" id="GO:0006777">
    <property type="term" value="P:Mo-molybdopterin cofactor biosynthetic process"/>
    <property type="evidence" value="ECO:0007669"/>
    <property type="project" value="UniProtKB-UniRule"/>
</dbReference>
<keyword evidence="5" id="KW-1185">Reference proteome</keyword>
<dbReference type="PIRSF" id="PIRSF015626">
    <property type="entry name" value="FdhD"/>
    <property type="match status" value="1"/>
</dbReference>
<dbReference type="InterPro" id="IPR003786">
    <property type="entry name" value="FdhD"/>
</dbReference>
<dbReference type="SUPFAM" id="SSF53927">
    <property type="entry name" value="Cytidine deaminase-like"/>
    <property type="match status" value="1"/>
</dbReference>
<organism evidence="4 5">
    <name type="scientific">Paraglaciecola polaris LMG 21857</name>
    <dbReference type="NCBI Taxonomy" id="1129793"/>
    <lineage>
        <taxon>Bacteria</taxon>
        <taxon>Pseudomonadati</taxon>
        <taxon>Pseudomonadota</taxon>
        <taxon>Gammaproteobacteria</taxon>
        <taxon>Alteromonadales</taxon>
        <taxon>Alteromonadaceae</taxon>
        <taxon>Paraglaciecola</taxon>
    </lineage>
</organism>
<reference evidence="5" key="1">
    <citation type="journal article" date="2014" name="Environ. Microbiol.">
        <title>Comparative genomics of the marine bacterial genus Glaciecola reveals the high degree of genomic diversity and genomic characteristic for cold adaptation.</title>
        <authorList>
            <person name="Qin Q.L."/>
            <person name="Xie B.B."/>
            <person name="Yu Y."/>
            <person name="Shu Y.L."/>
            <person name="Rong J.C."/>
            <person name="Zhang Y.J."/>
            <person name="Zhao D.L."/>
            <person name="Chen X.L."/>
            <person name="Zhang X.Y."/>
            <person name="Chen B."/>
            <person name="Zhou B.C."/>
            <person name="Zhang Y.Z."/>
        </authorList>
    </citation>
    <scope>NUCLEOTIDE SEQUENCE [LARGE SCALE GENOMIC DNA]</scope>
    <source>
        <strain evidence="5">LMG 21857</strain>
    </source>
</reference>
<dbReference type="GO" id="GO:0005737">
    <property type="term" value="C:cytoplasm"/>
    <property type="evidence" value="ECO:0007669"/>
    <property type="project" value="UniProtKB-SubCell"/>
</dbReference>
<dbReference type="Proteomes" id="UP000006322">
    <property type="component" value="Unassembled WGS sequence"/>
</dbReference>
<evidence type="ECO:0000256" key="3">
    <source>
        <dbReference type="HAMAP-Rule" id="MF_00187"/>
    </source>
</evidence>
<name>K7A834_9ALTE</name>
<dbReference type="Pfam" id="PF02634">
    <property type="entry name" value="FdhD-NarQ"/>
    <property type="match status" value="1"/>
</dbReference>
<dbReference type="PANTHER" id="PTHR30592:SF1">
    <property type="entry name" value="SULFUR CARRIER PROTEIN FDHD"/>
    <property type="match status" value="1"/>
</dbReference>
<dbReference type="Gene3D" id="3.40.140.10">
    <property type="entry name" value="Cytidine Deaminase, domain 2"/>
    <property type="match status" value="1"/>
</dbReference>
<keyword evidence="1 3" id="KW-0963">Cytoplasm</keyword>